<keyword evidence="2" id="KW-0378">Hydrolase</keyword>
<dbReference type="GO" id="GO:0071555">
    <property type="term" value="P:cell wall organization"/>
    <property type="evidence" value="ECO:0007669"/>
    <property type="project" value="UniProtKB-KW"/>
</dbReference>
<dbReference type="UniPathway" id="UPA00219"/>
<comment type="subunit">
    <text evidence="2">Forms a heterodimer with MurT.</text>
</comment>
<evidence type="ECO:0000313" key="4">
    <source>
        <dbReference type="EMBL" id="PIT87233.1"/>
    </source>
</evidence>
<keyword evidence="2" id="KW-0961">Cell wall biogenesis/degradation</keyword>
<dbReference type="GO" id="GO:0008360">
    <property type="term" value="P:regulation of cell shape"/>
    <property type="evidence" value="ECO:0007669"/>
    <property type="project" value="UniProtKB-KW"/>
</dbReference>
<keyword evidence="2" id="KW-0133">Cell shape</keyword>
<keyword evidence="2" id="KW-0573">Peptidoglycan synthesis</keyword>
<keyword evidence="4" id="KW-0808">Transferase</keyword>
<feature type="active site" evidence="2">
    <location>
        <position position="202"/>
    </location>
</feature>
<dbReference type="InterPro" id="IPR029062">
    <property type="entry name" value="Class_I_gatase-like"/>
</dbReference>
<dbReference type="InterPro" id="IPR043702">
    <property type="entry name" value="Lipid_II_synth_GatD"/>
</dbReference>
<dbReference type="HAMAP" id="MF_02213">
    <property type="entry name" value="Lipid_II_synth_GatD"/>
    <property type="match status" value="1"/>
</dbReference>
<dbReference type="InterPro" id="IPR033949">
    <property type="entry name" value="CobQ_GATase1"/>
</dbReference>
<comment type="catalytic activity">
    <reaction evidence="2">
        <text>beta-D-GlcNAc-(1-&gt;4)-Mur2Ac(oyl-L-Ala-gamma-D-Glu-L-Lys-D-Ala-D-Ala)-di-trans,octa-cis-undecaprenyl diphosphate + L-glutamine + ATP + H2O = beta-D-GlcNAc-(1-&gt;4)-Mur2Ac(oyl-L-Ala-D-isoglutaminyl-L-Lys-D-Ala-D-Ala)-di-trans,octa-cis-undecaprenyl diphosphate + L-glutamate + ADP + phosphate + H(+)</text>
        <dbReference type="Rhea" id="RHEA:57928"/>
        <dbReference type="ChEBI" id="CHEBI:15377"/>
        <dbReference type="ChEBI" id="CHEBI:15378"/>
        <dbReference type="ChEBI" id="CHEBI:29985"/>
        <dbReference type="ChEBI" id="CHEBI:30616"/>
        <dbReference type="ChEBI" id="CHEBI:43474"/>
        <dbReference type="ChEBI" id="CHEBI:58359"/>
        <dbReference type="ChEBI" id="CHEBI:60033"/>
        <dbReference type="ChEBI" id="CHEBI:62233"/>
        <dbReference type="ChEBI" id="CHEBI:456216"/>
        <dbReference type="EC" id="6.3.5.13"/>
    </reaction>
</comment>
<evidence type="ECO:0000259" key="3">
    <source>
        <dbReference type="Pfam" id="PF07685"/>
    </source>
</evidence>
<proteinExistence type="inferred from homology"/>
<sequence>MNIVVGHLYPELLNLYGDRGNIICLQKRCLWRGLEFEIKPIAIETALNQKEMDKIDILFMGGGEDCGQKQLYYDFVNNKGRLIKQHIENAKAGLFVCGGYQLLGNYYRPYQGQDIQGLKIFDMYTQHFGRDKKRCVGNVVCQIQGPKYLKNKTLVGFENHGGRSFLNKSLSPLARTNIGDGNNGQDQTEGAIYKNTIGTYLHGPILPKNPHLADYLIKTALEKKYSQKIELTVLDDEVEWTAHKNALKLTK</sequence>
<evidence type="ECO:0000313" key="5">
    <source>
        <dbReference type="Proteomes" id="UP000231183"/>
    </source>
</evidence>
<dbReference type="EMBL" id="PFBX01000045">
    <property type="protein sequence ID" value="PIT87233.1"/>
    <property type="molecule type" value="Genomic_DNA"/>
</dbReference>
<comment type="catalytic activity">
    <reaction evidence="2">
        <text>L-glutamine + H2O = L-glutamate + NH4(+)</text>
        <dbReference type="Rhea" id="RHEA:15889"/>
        <dbReference type="ChEBI" id="CHEBI:15377"/>
        <dbReference type="ChEBI" id="CHEBI:28938"/>
        <dbReference type="ChEBI" id="CHEBI:29985"/>
        <dbReference type="ChEBI" id="CHEBI:58359"/>
        <dbReference type="EC" id="3.5.1.2"/>
    </reaction>
</comment>
<comment type="similarity">
    <text evidence="2">Belongs to the CobB/CobQ family. GatD subfamily.</text>
</comment>
<dbReference type="Pfam" id="PF07685">
    <property type="entry name" value="GATase_3"/>
    <property type="match status" value="1"/>
</dbReference>
<dbReference type="Proteomes" id="UP000231183">
    <property type="component" value="Unassembled WGS sequence"/>
</dbReference>
<organism evidence="4 5">
    <name type="scientific">Candidatus Magasanikbacteria bacterium CG10_big_fil_rev_8_21_14_0_10_40_10</name>
    <dbReference type="NCBI Taxonomy" id="1974648"/>
    <lineage>
        <taxon>Bacteria</taxon>
        <taxon>Candidatus Magasanikiibacteriota</taxon>
    </lineage>
</organism>
<comment type="caution">
    <text evidence="4">The sequence shown here is derived from an EMBL/GenBank/DDBJ whole genome shotgun (WGS) entry which is preliminary data.</text>
</comment>
<dbReference type="Gene3D" id="3.40.50.880">
    <property type="match status" value="1"/>
</dbReference>
<evidence type="ECO:0000256" key="1">
    <source>
        <dbReference type="ARBA" id="ARBA00022962"/>
    </source>
</evidence>
<dbReference type="InterPro" id="IPR011698">
    <property type="entry name" value="GATase_3"/>
</dbReference>
<dbReference type="EC" id="3.5.1.2" evidence="2"/>
<reference evidence="5" key="1">
    <citation type="submission" date="2017-09" db="EMBL/GenBank/DDBJ databases">
        <title>Depth-based differentiation of microbial function through sediment-hosted aquifers and enrichment of novel symbionts in the deep terrestrial subsurface.</title>
        <authorList>
            <person name="Probst A.J."/>
            <person name="Ladd B."/>
            <person name="Jarett J.K."/>
            <person name="Geller-Mcgrath D.E."/>
            <person name="Sieber C.M.K."/>
            <person name="Emerson J.B."/>
            <person name="Anantharaman K."/>
            <person name="Thomas B.C."/>
            <person name="Malmstrom R."/>
            <person name="Stieglmeier M."/>
            <person name="Klingl A."/>
            <person name="Woyke T."/>
            <person name="Ryan C.M."/>
            <person name="Banfield J.F."/>
        </authorList>
    </citation>
    <scope>NUCLEOTIDE SEQUENCE [LARGE SCALE GENOMIC DNA]</scope>
</reference>
<dbReference type="GO" id="GO:0009236">
    <property type="term" value="P:cobalamin biosynthetic process"/>
    <property type="evidence" value="ECO:0007669"/>
    <property type="project" value="InterPro"/>
</dbReference>
<dbReference type="CDD" id="cd01750">
    <property type="entry name" value="GATase1_CobQ"/>
    <property type="match status" value="1"/>
</dbReference>
<dbReference type="PANTHER" id="PTHR21343:SF9">
    <property type="entry name" value="LIPID II ISOGLUTAMINYL SYNTHASE (GLUTAMINE-HYDROLYZING) SUBUNIT GATD"/>
    <property type="match status" value="1"/>
</dbReference>
<dbReference type="SUPFAM" id="SSF52317">
    <property type="entry name" value="Class I glutamine amidotransferase-like"/>
    <property type="match status" value="1"/>
</dbReference>
<comment type="function">
    <text evidence="2">The lipid II isoglutaminyl synthase complex catalyzes the formation of alpha-D-isoglutamine in the cell wall lipid II stem peptide. The GatD subunit catalyzes the hydrolysis of glutamine to glutamate and ammonia. The resulting ammonia molecule is channeled to the active site of MurT.</text>
</comment>
<name>A0A2M6W355_9BACT</name>
<dbReference type="GO" id="GO:0004359">
    <property type="term" value="F:glutaminase activity"/>
    <property type="evidence" value="ECO:0007669"/>
    <property type="project" value="UniProtKB-UniRule"/>
</dbReference>
<keyword evidence="2" id="KW-0436">Ligase</keyword>
<dbReference type="GO" id="GO:0009252">
    <property type="term" value="P:peptidoglycan biosynthetic process"/>
    <property type="evidence" value="ECO:0007669"/>
    <property type="project" value="UniProtKB-UniRule"/>
</dbReference>
<dbReference type="PROSITE" id="PS51274">
    <property type="entry name" value="GATASE_COBBQ"/>
    <property type="match status" value="1"/>
</dbReference>
<dbReference type="GO" id="GO:0016740">
    <property type="term" value="F:transferase activity"/>
    <property type="evidence" value="ECO:0007669"/>
    <property type="project" value="UniProtKB-KW"/>
</dbReference>
<dbReference type="GO" id="GO:0140282">
    <property type="term" value="F:carbon-nitrogen ligase activity on lipid II"/>
    <property type="evidence" value="ECO:0007669"/>
    <property type="project" value="UniProtKB-UniRule"/>
</dbReference>
<keyword evidence="1 2" id="KW-0315">Glutamine amidotransferase</keyword>
<comment type="pathway">
    <text evidence="2">Cell wall biogenesis; peptidoglycan biosynthesis.</text>
</comment>
<accession>A0A2M6W355</accession>
<gene>
    <name evidence="2" type="primary">gatD</name>
    <name evidence="4" type="ORF">COU31_04000</name>
</gene>
<dbReference type="PANTHER" id="PTHR21343">
    <property type="entry name" value="DETHIOBIOTIN SYNTHETASE"/>
    <property type="match status" value="1"/>
</dbReference>
<dbReference type="AlphaFoldDB" id="A0A2M6W355"/>
<feature type="active site" description="Nucleophile" evidence="2">
    <location>
        <position position="97"/>
    </location>
</feature>
<feature type="binding site" evidence="2">
    <location>
        <position position="134"/>
    </location>
    <ligand>
        <name>substrate</name>
    </ligand>
</feature>
<feature type="domain" description="CobB/CobQ-like glutamine amidotransferase" evidence="3">
    <location>
        <begin position="5"/>
        <end position="209"/>
    </location>
</feature>
<protein>
    <recommendedName>
        <fullName evidence="2">Lipid II isoglutaminyl synthase (glutamine-hydrolyzing) subunit GatD</fullName>
        <ecNumber evidence="2">6.3.5.13</ecNumber>
    </recommendedName>
    <alternativeName>
        <fullName evidence="2">Lipid II isoglutaminyl synthase glutaminase subunit</fullName>
        <ecNumber evidence="2">3.5.1.2</ecNumber>
    </alternativeName>
</protein>
<evidence type="ECO:0000256" key="2">
    <source>
        <dbReference type="HAMAP-Rule" id="MF_02213"/>
    </source>
</evidence>
<dbReference type="EC" id="6.3.5.13" evidence="2"/>